<name>A0A5E4QLH3_9NEOP</name>
<evidence type="ECO:0000313" key="3">
    <source>
        <dbReference type="Proteomes" id="UP000324832"/>
    </source>
</evidence>
<feature type="compositionally biased region" description="Low complexity" evidence="1">
    <location>
        <begin position="78"/>
        <end position="94"/>
    </location>
</feature>
<feature type="non-terminal residue" evidence="2">
    <location>
        <position position="94"/>
    </location>
</feature>
<dbReference type="AlphaFoldDB" id="A0A5E4QLH3"/>
<gene>
    <name evidence="2" type="ORF">LSINAPIS_LOCUS8980</name>
</gene>
<sequence>MHLLMKNQVKLSILIYVEQHTVHKLMPFRIRAGTKELFKYVGFNNRYKSLALTYRSISGNTTLDENVNEESTNTQAISGPSTSSRQSRSSYTLP</sequence>
<reference evidence="2 3" key="1">
    <citation type="submission" date="2017-07" db="EMBL/GenBank/DDBJ databases">
        <authorList>
            <person name="Talla V."/>
            <person name="Backstrom N."/>
        </authorList>
    </citation>
    <scope>NUCLEOTIDE SEQUENCE [LARGE SCALE GENOMIC DNA]</scope>
</reference>
<evidence type="ECO:0000256" key="1">
    <source>
        <dbReference type="SAM" id="MobiDB-lite"/>
    </source>
</evidence>
<proteinExistence type="predicted"/>
<organism evidence="2 3">
    <name type="scientific">Leptidea sinapis</name>
    <dbReference type="NCBI Taxonomy" id="189913"/>
    <lineage>
        <taxon>Eukaryota</taxon>
        <taxon>Metazoa</taxon>
        <taxon>Ecdysozoa</taxon>
        <taxon>Arthropoda</taxon>
        <taxon>Hexapoda</taxon>
        <taxon>Insecta</taxon>
        <taxon>Pterygota</taxon>
        <taxon>Neoptera</taxon>
        <taxon>Endopterygota</taxon>
        <taxon>Lepidoptera</taxon>
        <taxon>Glossata</taxon>
        <taxon>Ditrysia</taxon>
        <taxon>Papilionoidea</taxon>
        <taxon>Pieridae</taxon>
        <taxon>Dismorphiinae</taxon>
        <taxon>Leptidea</taxon>
    </lineage>
</organism>
<evidence type="ECO:0000313" key="2">
    <source>
        <dbReference type="EMBL" id="VVC97768.1"/>
    </source>
</evidence>
<dbReference type="EMBL" id="FZQP02003333">
    <property type="protein sequence ID" value="VVC97768.1"/>
    <property type="molecule type" value="Genomic_DNA"/>
</dbReference>
<feature type="compositionally biased region" description="Polar residues" evidence="1">
    <location>
        <begin position="62"/>
        <end position="77"/>
    </location>
</feature>
<keyword evidence="3" id="KW-1185">Reference proteome</keyword>
<feature type="region of interest" description="Disordered" evidence="1">
    <location>
        <begin position="62"/>
        <end position="94"/>
    </location>
</feature>
<protein>
    <submittedName>
        <fullName evidence="2">Uncharacterized protein</fullName>
    </submittedName>
</protein>
<dbReference type="Proteomes" id="UP000324832">
    <property type="component" value="Unassembled WGS sequence"/>
</dbReference>
<accession>A0A5E4QLH3</accession>